<comment type="similarity">
    <text evidence="3">Belongs to the ABC transporter superfamily. ABCF family. EF3 subfamily.</text>
</comment>
<keyword evidence="17" id="KW-1185">Reference proteome</keyword>
<evidence type="ECO:0000256" key="2">
    <source>
        <dbReference type="ARBA" id="ARBA00009726"/>
    </source>
</evidence>
<feature type="compositionally biased region" description="Polar residues" evidence="12">
    <location>
        <begin position="1"/>
        <end position="13"/>
    </location>
</feature>
<dbReference type="CDD" id="cd03250">
    <property type="entry name" value="ABCC_MRP_domain1"/>
    <property type="match status" value="1"/>
</dbReference>
<evidence type="ECO:0000256" key="8">
    <source>
        <dbReference type="ARBA" id="ARBA00022840"/>
    </source>
</evidence>
<protein>
    <recommendedName>
        <fullName evidence="18">ABC transporter C family member 8</fullName>
    </recommendedName>
</protein>
<dbReference type="GO" id="GO:0140359">
    <property type="term" value="F:ABC-type transporter activity"/>
    <property type="evidence" value="ECO:0007669"/>
    <property type="project" value="InterPro"/>
</dbReference>
<dbReference type="Pfam" id="PF00005">
    <property type="entry name" value="ABC_tran"/>
    <property type="match status" value="2"/>
</dbReference>
<dbReference type="InterPro" id="IPR011527">
    <property type="entry name" value="ABC1_TM_dom"/>
</dbReference>
<evidence type="ECO:0000256" key="7">
    <source>
        <dbReference type="ARBA" id="ARBA00022741"/>
    </source>
</evidence>
<evidence type="ECO:0000256" key="5">
    <source>
        <dbReference type="ARBA" id="ARBA00022692"/>
    </source>
</evidence>
<dbReference type="FunFam" id="3.40.50.300:FF:001405">
    <property type="entry name" value="Multidrug resistance protein associated1"/>
    <property type="match status" value="1"/>
</dbReference>
<dbReference type="CDD" id="cd18579">
    <property type="entry name" value="ABC_6TM_ABCC_D1"/>
    <property type="match status" value="1"/>
</dbReference>
<evidence type="ECO:0000256" key="6">
    <source>
        <dbReference type="ARBA" id="ARBA00022737"/>
    </source>
</evidence>
<feature type="domain" description="ABC transporter" evidence="14">
    <location>
        <begin position="1411"/>
        <end position="1683"/>
    </location>
</feature>
<comment type="caution">
    <text evidence="16">The sequence shown here is derived from an EMBL/GenBank/DDBJ whole genome shotgun (WGS) entry which is preliminary data.</text>
</comment>
<dbReference type="Gene3D" id="3.40.50.300">
    <property type="entry name" value="P-loop containing nucleotide triphosphate hydrolases"/>
    <property type="match status" value="2"/>
</dbReference>
<feature type="transmembrane region" description="Helical" evidence="13">
    <location>
        <begin position="1232"/>
        <end position="1252"/>
    </location>
</feature>
<dbReference type="Pfam" id="PF08389">
    <property type="entry name" value="Xpo1"/>
    <property type="match status" value="1"/>
</dbReference>
<dbReference type="InterPro" id="IPR003593">
    <property type="entry name" value="AAA+_ATPase"/>
</dbReference>
<dbReference type="Gene3D" id="1.20.1560.10">
    <property type="entry name" value="ABC transporter type 1, transmembrane domain"/>
    <property type="match status" value="2"/>
</dbReference>
<dbReference type="GO" id="GO:0005524">
    <property type="term" value="F:ATP binding"/>
    <property type="evidence" value="ECO:0007669"/>
    <property type="project" value="UniProtKB-KW"/>
</dbReference>
<evidence type="ECO:0000313" key="16">
    <source>
        <dbReference type="EMBL" id="KAK9099156.1"/>
    </source>
</evidence>
<feature type="transmembrane region" description="Helical" evidence="13">
    <location>
        <begin position="345"/>
        <end position="365"/>
    </location>
</feature>
<dbReference type="PANTHER" id="PTHR24223">
    <property type="entry name" value="ATP-BINDING CASSETTE SUB-FAMILY C"/>
    <property type="match status" value="1"/>
</dbReference>
<evidence type="ECO:0000259" key="14">
    <source>
        <dbReference type="PROSITE" id="PS50893"/>
    </source>
</evidence>
<feature type="region of interest" description="Disordered" evidence="12">
    <location>
        <begin position="1"/>
        <end position="23"/>
    </location>
</feature>
<feature type="transmembrane region" description="Helical" evidence="13">
    <location>
        <begin position="478"/>
        <end position="502"/>
    </location>
</feature>
<feature type="transmembrane region" description="Helical" evidence="13">
    <location>
        <begin position="1094"/>
        <end position="1119"/>
    </location>
</feature>
<dbReference type="SMART" id="SM00382">
    <property type="entry name" value="AAA"/>
    <property type="match status" value="2"/>
</dbReference>
<feature type="domain" description="ABC transmembrane type-1" evidence="15">
    <location>
        <begin position="478"/>
        <end position="759"/>
    </location>
</feature>
<gene>
    <name evidence="16" type="ORF">Syun_026201</name>
</gene>
<dbReference type="InterPro" id="IPR050173">
    <property type="entry name" value="ABC_transporter_C-like"/>
</dbReference>
<dbReference type="Proteomes" id="UP001420932">
    <property type="component" value="Unassembled WGS sequence"/>
</dbReference>
<dbReference type="InterPro" id="IPR044746">
    <property type="entry name" value="ABCC_6TM_D1"/>
</dbReference>
<dbReference type="EMBL" id="JBBNAF010000011">
    <property type="protein sequence ID" value="KAK9099156.1"/>
    <property type="molecule type" value="Genomic_DNA"/>
</dbReference>
<dbReference type="CDD" id="cd18580">
    <property type="entry name" value="ABC_6TM_ABCC_D2"/>
    <property type="match status" value="1"/>
</dbReference>
<dbReference type="PROSITE" id="PS50893">
    <property type="entry name" value="ABC_TRANSPORTER_2"/>
    <property type="match status" value="2"/>
</dbReference>
<dbReference type="SUPFAM" id="SSF52540">
    <property type="entry name" value="P-loop containing nucleoside triphosphate hydrolases"/>
    <property type="match status" value="2"/>
</dbReference>
<feature type="transmembrane region" description="Helical" evidence="13">
    <location>
        <begin position="222"/>
        <end position="241"/>
    </location>
</feature>
<dbReference type="GO" id="GO:0016020">
    <property type="term" value="C:membrane"/>
    <property type="evidence" value="ECO:0007669"/>
    <property type="project" value="UniProtKB-SubCell"/>
</dbReference>
<dbReference type="InterPro" id="IPR017871">
    <property type="entry name" value="ABC_transporter-like_CS"/>
</dbReference>
<dbReference type="PANTHER" id="PTHR24223:SF108">
    <property type="entry name" value="ABC TRANSPORTER C FAMILY MEMBER 8"/>
    <property type="match status" value="1"/>
</dbReference>
<dbReference type="Gene3D" id="1.25.10.10">
    <property type="entry name" value="Leucine-rich Repeat Variant"/>
    <property type="match status" value="1"/>
</dbReference>
<evidence type="ECO:0000259" key="15">
    <source>
        <dbReference type="PROSITE" id="PS50929"/>
    </source>
</evidence>
<dbReference type="InterPro" id="IPR044726">
    <property type="entry name" value="ABCC_6TM_D2"/>
</dbReference>
<dbReference type="FunFam" id="1.20.1560.10:FF:000002">
    <property type="entry name" value="ABC transporter C family member 5"/>
    <property type="match status" value="1"/>
</dbReference>
<reference evidence="16 17" key="1">
    <citation type="submission" date="2024-01" db="EMBL/GenBank/DDBJ databases">
        <title>Genome assemblies of Stephania.</title>
        <authorList>
            <person name="Yang L."/>
        </authorList>
    </citation>
    <scope>NUCLEOTIDE SEQUENCE [LARGE SCALE GENOMIC DNA]</scope>
    <source>
        <strain evidence="16">YNDBR</strain>
        <tissue evidence="16">Leaf</tissue>
    </source>
</reference>
<evidence type="ECO:0000256" key="3">
    <source>
        <dbReference type="ARBA" id="ARBA00011054"/>
    </source>
</evidence>
<feature type="domain" description="ABC transmembrane type-1" evidence="15">
    <location>
        <begin position="1099"/>
        <end position="1374"/>
    </location>
</feature>
<feature type="transmembrane region" description="Helical" evidence="13">
    <location>
        <begin position="622"/>
        <end position="639"/>
    </location>
</feature>
<dbReference type="InterPro" id="IPR013598">
    <property type="entry name" value="Exportin-1/Importin-b-like"/>
</dbReference>
<keyword evidence="10 13" id="KW-1133">Transmembrane helix</keyword>
<evidence type="ECO:0000256" key="10">
    <source>
        <dbReference type="ARBA" id="ARBA00022989"/>
    </source>
</evidence>
<feature type="domain" description="ABC transporter" evidence="14">
    <location>
        <begin position="791"/>
        <end position="1018"/>
    </location>
</feature>
<dbReference type="InterPro" id="IPR027417">
    <property type="entry name" value="P-loop_NTPase"/>
</dbReference>
<feature type="transmembrane region" description="Helical" evidence="13">
    <location>
        <begin position="253"/>
        <end position="277"/>
    </location>
</feature>
<feature type="transmembrane region" description="Helical" evidence="13">
    <location>
        <begin position="596"/>
        <end position="616"/>
    </location>
</feature>
<dbReference type="PROSITE" id="PS50929">
    <property type="entry name" value="ABC_TM1F"/>
    <property type="match status" value="2"/>
</dbReference>
<evidence type="ECO:0000256" key="9">
    <source>
        <dbReference type="ARBA" id="ARBA00022967"/>
    </source>
</evidence>
<feature type="transmembrane region" description="Helical" evidence="13">
    <location>
        <begin position="289"/>
        <end position="313"/>
    </location>
</feature>
<evidence type="ECO:0000256" key="4">
    <source>
        <dbReference type="ARBA" id="ARBA00022448"/>
    </source>
</evidence>
<feature type="compositionally biased region" description="Basic and acidic residues" evidence="12">
    <location>
        <begin position="106"/>
        <end position="118"/>
    </location>
</feature>
<dbReference type="InterPro" id="IPR011989">
    <property type="entry name" value="ARM-like"/>
</dbReference>
<name>A0AAP0ET22_9MAGN</name>
<evidence type="ECO:0000256" key="13">
    <source>
        <dbReference type="SAM" id="Phobius"/>
    </source>
</evidence>
<evidence type="ECO:0000256" key="12">
    <source>
        <dbReference type="SAM" id="MobiDB-lite"/>
    </source>
</evidence>
<dbReference type="FunFam" id="1.20.1560.10:FF:000003">
    <property type="entry name" value="ABC transporter C family member 10"/>
    <property type="match status" value="1"/>
</dbReference>
<feature type="transmembrane region" description="Helical" evidence="13">
    <location>
        <begin position="1131"/>
        <end position="1153"/>
    </location>
</feature>
<comment type="similarity">
    <text evidence="2">Belongs to the ABC transporter superfamily. ABCC family. Conjugate transporter (TC 3.A.1.208) subfamily.</text>
</comment>
<keyword evidence="4" id="KW-0813">Transport</keyword>
<organism evidence="16 17">
    <name type="scientific">Stephania yunnanensis</name>
    <dbReference type="NCBI Taxonomy" id="152371"/>
    <lineage>
        <taxon>Eukaryota</taxon>
        <taxon>Viridiplantae</taxon>
        <taxon>Streptophyta</taxon>
        <taxon>Embryophyta</taxon>
        <taxon>Tracheophyta</taxon>
        <taxon>Spermatophyta</taxon>
        <taxon>Magnoliopsida</taxon>
        <taxon>Ranunculales</taxon>
        <taxon>Menispermaceae</taxon>
        <taxon>Menispermoideae</taxon>
        <taxon>Cissampelideae</taxon>
        <taxon>Stephania</taxon>
    </lineage>
</organism>
<keyword evidence="6" id="KW-0677">Repeat</keyword>
<evidence type="ECO:0008006" key="18">
    <source>
        <dbReference type="Google" id="ProtNLM"/>
    </source>
</evidence>
<keyword evidence="8" id="KW-0067">ATP-binding</keyword>
<dbReference type="CDD" id="cd03244">
    <property type="entry name" value="ABCC_MRP_domain2"/>
    <property type="match status" value="1"/>
</dbReference>
<feature type="compositionally biased region" description="Basic and acidic residues" evidence="12">
    <location>
        <begin position="125"/>
        <end position="145"/>
    </location>
</feature>
<keyword evidence="9" id="KW-1278">Translocase</keyword>
<feature type="transmembrane region" description="Helical" evidence="13">
    <location>
        <begin position="1165"/>
        <end position="1183"/>
    </location>
</feature>
<dbReference type="SUPFAM" id="SSF90123">
    <property type="entry name" value="ABC transporter transmembrane region"/>
    <property type="match status" value="2"/>
</dbReference>
<comment type="subcellular location">
    <subcellularLocation>
        <location evidence="1">Membrane</location>
        <topology evidence="1">Multi-pass membrane protein</topology>
    </subcellularLocation>
</comment>
<dbReference type="GO" id="GO:0016887">
    <property type="term" value="F:ATP hydrolysis activity"/>
    <property type="evidence" value="ECO:0007669"/>
    <property type="project" value="InterPro"/>
</dbReference>
<proteinExistence type="inferred from homology"/>
<sequence>MKDQNWSSSSTAGRASRPPASVDDLPRILDDVKMLHGEGDFWFKRRRVVLLSADAAGVFYEVNGTVEINCSKDIKIQGIIRPCTSKFIGGSLHFFADQEAAAPTMDQRHRPGRRREDNDQGGGARTREEDDARGAEEDDAREQGRGRPATTTTTTTKWRRDDEHDGFAQIGADEGSGVGREGGTSAKIWENKKWKGGSSSFDLHGIELDLTSSHIQRIIIDALNLVFLILFLLFILVGFIRKHSNRVSTRKDWVFLVTSLCCAAIAVAHFCVFLWDLIEKNDSRSQMTWLIHVIRAVIWIALAVSAVIRMTIYIKIMNVVWWIMLSILGSAVNVEVLVKSHKIELLDAVTWLVSLFLLLCSFRLLSSNEYQNYGNDQGQDLSEPLIGVKGLKGESPIKISNFLSQLTFSWLNPLLSLGYSKPLALDDIPSLVSEDEALIAYQMFVQAWTPLIGSKKSSNENRNLVITALAKVYLKESIVVGIYSFLRTLSVVVSPLLLYAFVKYSSNKEASLIDGIKLVGYLVVVKVVESLSQRHWFFNSRRSGMRMRSALQVAVYDKLLKLSSLGRRRHSTGEIVNYIAVDAYRMGESLLRFHSLWNYALQLFLAIGVLFVIVGIGALPGLVPIFICGLLNVPFAKLIQNCQLQFMIGQDERLRATSEVLNNMKVIKLQSWEEKFKHLIESLREVEFKWLAKSQIMKSYGTALYWMSPTVISAVVFIGCILTRSASLNASTIFTILATLRSMSEPVRMIPEALSMIIQVKVSLDRLNTFLLDDELKEQNIQSSDNSSISVRINDGYFRWNQDIAEKTLEDIDLEVSTGEKVAICGPVGSGKSSLLHAILGEIPKISGSVSVYGSIAYVSQTSWIQSGTIRDNILYGKPMEKIRYKKAIKACALDKDIDSFDHGDLTEIGQRGLNLSGGQKQRIQLARAVYNDADIYLLDDPFSAVDAHTAAILFNYRKQDCVMDALQNKTVILVTHQVEFLTEANRILVMEGGRVTQSGSYQDLLTEGMSFEQLVNAHKNAITMLDTKNNVNWENQAQKEDQSSRLYAKRENSDGDISVCGKAGTQLTEDEEMEIGDVGWKPIKDYIVVSSGFLFLGLSTLSQCAFVAFQAASTYWLAIANQIPQISSGVLIGVYTVISGFSAVFVYFRSYFAALLGLKASKSFFSGFTNSVFGAPMLFFDSTPIGRILTRASSDLSVLDYDIPYSIAFVIAPAIDLVATIGIMASVTWPVLIVAILAMVAVKYVQGYYLASARELIRINGTTKAPIMNYTSETSLGLVTIRAFAMKEKFFQNYLKLVDTDASLFFHSNATMEWLLLRVEALQNVTLIAATILLVMLPHGSVATGFVGLSLSYALALTSTQVFLTRWYCNLANYIISVERIKQFIHLQQEPPAIVDDKRPPPAWPSKGRIDLQDLKIKYRPNAPLVLKGITCTFKDGTRVGVVGRTGSGKTTLISALFRLVEPASGSILIDGLDICSIGLRDLRLKLSIIPQEPTLFRGAVRTNMDPLGLYSDEQIWEALEKCQLKTTISSLPNLLDSYGELRWEYKYIGSCGYAQGLKFFFFRDIEDDFNNLFDPTVSDEGENWSSGQRQLFCLGRILLKRNRILVLDEATASIDSATDATLQRVIREEFSNCTVITVAHRVPTVIDSDMVMVLSYGVESEIEFVIDRVLKGLRGFGEMKDQELELELNEAGTRLGDPRSSVDDLLGILDVRPLMNAPASDELNVQIDVKMLHGEGDFWFKRRRVVLLSADAAATDQRRKVSVSDSVSDSVSNQKRNQRRILISVSIPFVIHAYSWKIRDGIATEFKNSVAIPSLIFLFVIEEILKHEWSARWQSFVPDLVSAAKTSETICENCMAILKVTSISISLSR</sequence>
<dbReference type="InterPro" id="IPR036640">
    <property type="entry name" value="ABC1_TM_sf"/>
</dbReference>
<keyword evidence="5 13" id="KW-0812">Transmembrane</keyword>
<keyword evidence="7" id="KW-0547">Nucleotide-binding</keyword>
<accession>A0AAP0ET22</accession>
<dbReference type="Pfam" id="PF00664">
    <property type="entry name" value="ABC_membrane"/>
    <property type="match status" value="2"/>
</dbReference>
<keyword evidence="11 13" id="KW-0472">Membrane</keyword>
<feature type="transmembrane region" description="Helical" evidence="13">
    <location>
        <begin position="703"/>
        <end position="724"/>
    </location>
</feature>
<feature type="transmembrane region" description="Helical" evidence="13">
    <location>
        <begin position="319"/>
        <end position="338"/>
    </location>
</feature>
<feature type="region of interest" description="Disordered" evidence="12">
    <location>
        <begin position="99"/>
        <end position="163"/>
    </location>
</feature>
<dbReference type="PROSITE" id="PS00211">
    <property type="entry name" value="ABC_TRANSPORTER_1"/>
    <property type="match status" value="1"/>
</dbReference>
<feature type="transmembrane region" description="Helical" evidence="13">
    <location>
        <begin position="1316"/>
        <end position="1338"/>
    </location>
</feature>
<feature type="transmembrane region" description="Helical" evidence="13">
    <location>
        <begin position="1204"/>
        <end position="1226"/>
    </location>
</feature>
<evidence type="ECO:0000313" key="17">
    <source>
        <dbReference type="Proteomes" id="UP001420932"/>
    </source>
</evidence>
<evidence type="ECO:0000256" key="1">
    <source>
        <dbReference type="ARBA" id="ARBA00004141"/>
    </source>
</evidence>
<evidence type="ECO:0000256" key="11">
    <source>
        <dbReference type="ARBA" id="ARBA00023136"/>
    </source>
</evidence>
<dbReference type="InterPro" id="IPR003439">
    <property type="entry name" value="ABC_transporter-like_ATP-bd"/>
</dbReference>